<dbReference type="CDD" id="cd07067">
    <property type="entry name" value="HP_PGM_like"/>
    <property type="match status" value="1"/>
</dbReference>
<dbReference type="SMART" id="SM00855">
    <property type="entry name" value="PGAM"/>
    <property type="match status" value="1"/>
</dbReference>
<dbReference type="EMBL" id="FOMX01000007">
    <property type="protein sequence ID" value="SFE02930.1"/>
    <property type="molecule type" value="Genomic_DNA"/>
</dbReference>
<evidence type="ECO:0000313" key="1">
    <source>
        <dbReference type="EMBL" id="SFE02930.1"/>
    </source>
</evidence>
<dbReference type="InterPro" id="IPR029033">
    <property type="entry name" value="His_PPase_superfam"/>
</dbReference>
<dbReference type="RefSeq" id="WP_096328880.1">
    <property type="nucleotide sequence ID" value="NZ_FOMX01000007.1"/>
</dbReference>
<name>A0A1I1XC39_9BACT</name>
<organism evidence="1 2">
    <name type="scientific">Nannocystis exedens</name>
    <dbReference type="NCBI Taxonomy" id="54"/>
    <lineage>
        <taxon>Bacteria</taxon>
        <taxon>Pseudomonadati</taxon>
        <taxon>Myxococcota</taxon>
        <taxon>Polyangia</taxon>
        <taxon>Nannocystales</taxon>
        <taxon>Nannocystaceae</taxon>
        <taxon>Nannocystis</taxon>
    </lineage>
</organism>
<dbReference type="InterPro" id="IPR013078">
    <property type="entry name" value="His_Pase_superF_clade-1"/>
</dbReference>
<sequence length="158" mass="17189">MLLFLVRHAIAAEATPDRPDASRPLTPAGERKFAAAVKGARRLGWRFDRLYHSPLLRAVQTAELLQPLLRGEASSLPDLARPPDLEMLAHIEGERVALVGHEPHLSALLAFLTVGEIARGERFPLKKGGFAVLSGPLRPASMELQALVLPKMLRTLGA</sequence>
<proteinExistence type="predicted"/>
<dbReference type="Gene3D" id="3.40.50.1240">
    <property type="entry name" value="Phosphoglycerate mutase-like"/>
    <property type="match status" value="1"/>
</dbReference>
<protein>
    <submittedName>
        <fullName evidence="1">Phosphohistidine phosphatase, SixA</fullName>
    </submittedName>
</protein>
<keyword evidence="2" id="KW-1185">Reference proteome</keyword>
<gene>
    <name evidence="1" type="ORF">SAMN02745121_02752</name>
</gene>
<dbReference type="SUPFAM" id="SSF53254">
    <property type="entry name" value="Phosphoglycerate mutase-like"/>
    <property type="match status" value="1"/>
</dbReference>
<evidence type="ECO:0000313" key="2">
    <source>
        <dbReference type="Proteomes" id="UP000199400"/>
    </source>
</evidence>
<dbReference type="AlphaFoldDB" id="A0A1I1XC39"/>
<reference evidence="2" key="1">
    <citation type="submission" date="2016-10" db="EMBL/GenBank/DDBJ databases">
        <authorList>
            <person name="Varghese N."/>
            <person name="Submissions S."/>
        </authorList>
    </citation>
    <scope>NUCLEOTIDE SEQUENCE [LARGE SCALE GENOMIC DNA]</scope>
    <source>
        <strain evidence="2">ATCC 25963</strain>
    </source>
</reference>
<dbReference type="Pfam" id="PF00300">
    <property type="entry name" value="His_Phos_1"/>
    <property type="match status" value="1"/>
</dbReference>
<dbReference type="STRING" id="54.SAMN02745121_02752"/>
<dbReference type="Proteomes" id="UP000199400">
    <property type="component" value="Unassembled WGS sequence"/>
</dbReference>
<accession>A0A1I1XC39</accession>
<dbReference type="OrthoDB" id="194934at2"/>